<evidence type="ECO:0000313" key="2">
    <source>
        <dbReference type="Proteomes" id="UP000000393"/>
    </source>
</evidence>
<dbReference type="AlphaFoldDB" id="D8K6C3"/>
<gene>
    <name evidence="1" type="ordered locus">Nwat_1550</name>
</gene>
<sequence>MPPEYKVNLRHCEHLVIGTFTQLKCHAWRTLLAFRIILNNLEPAHPKTYIHWSPVTA</sequence>
<dbReference type="Proteomes" id="UP000000393">
    <property type="component" value="Chromosome"/>
</dbReference>
<dbReference type="EMBL" id="CP002086">
    <property type="protein sequence ID" value="ADJ28450.1"/>
    <property type="molecule type" value="Genomic_DNA"/>
</dbReference>
<protein>
    <submittedName>
        <fullName evidence="1">Uncharacterized protein</fullName>
    </submittedName>
</protein>
<reference evidence="1 2" key="1">
    <citation type="submission" date="2010-06" db="EMBL/GenBank/DDBJ databases">
        <title>Complete sequence of chromosome of Nitrosococcus watsoni C-113.</title>
        <authorList>
            <consortium name="US DOE Joint Genome Institute"/>
            <person name="Lucas S."/>
            <person name="Copeland A."/>
            <person name="Lapidus A."/>
            <person name="Cheng J.-F."/>
            <person name="Bruce D."/>
            <person name="Goodwin L."/>
            <person name="Pitluck S."/>
            <person name="Malfatti S.A."/>
            <person name="Chain P.S.G."/>
            <person name="Land M."/>
            <person name="Hauser L."/>
            <person name="Kyrpides N."/>
            <person name="Ivanova N."/>
            <person name="Cambell M.A."/>
            <person name="Heidelberg J.F."/>
            <person name="Klotz M.G."/>
            <person name="Woyke T."/>
        </authorList>
    </citation>
    <scope>NUCLEOTIDE SEQUENCE [LARGE SCALE GENOMIC DNA]</scope>
    <source>
        <strain evidence="1 2">C-113</strain>
    </source>
</reference>
<evidence type="ECO:0000313" key="1">
    <source>
        <dbReference type="EMBL" id="ADJ28450.1"/>
    </source>
</evidence>
<dbReference type="HOGENOM" id="CLU_2992147_0_0_6"/>
<keyword evidence="2" id="KW-1185">Reference proteome</keyword>
<dbReference type="KEGG" id="nwa:Nwat_1550"/>
<name>D8K6C3_NITWC</name>
<accession>D8K6C3</accession>
<proteinExistence type="predicted"/>
<organism evidence="1 2">
    <name type="scientific">Nitrosococcus watsoni (strain C-113)</name>
    <dbReference type="NCBI Taxonomy" id="105559"/>
    <lineage>
        <taxon>Bacteria</taxon>
        <taxon>Pseudomonadati</taxon>
        <taxon>Pseudomonadota</taxon>
        <taxon>Gammaproteobacteria</taxon>
        <taxon>Chromatiales</taxon>
        <taxon>Chromatiaceae</taxon>
        <taxon>Nitrosococcus</taxon>
    </lineage>
</organism>